<dbReference type="InterPro" id="IPR040256">
    <property type="entry name" value="At4g02000-like"/>
</dbReference>
<keyword evidence="2" id="KW-1185">Reference proteome</keyword>
<dbReference type="PANTHER" id="PTHR31286">
    <property type="entry name" value="GLYCINE-RICH CELL WALL STRUCTURAL PROTEIN 1.8-LIKE"/>
    <property type="match status" value="1"/>
</dbReference>
<evidence type="ECO:0000313" key="2">
    <source>
        <dbReference type="Proteomes" id="UP001281410"/>
    </source>
</evidence>
<sequence>MEPGTSGHHVSYAIGSYIPWPANQEKGQGHLTVSPVKALQCSRELRTQESRQNFSDRKGRGNTFEALVGVVVVIEEWITILEWSCDCLDTDHQRASIGGGGRWWRPTLRDRGGVIARGGVVTYRGVASRPIVVAQSTLLMEKTSPTTLIPGCYIVATVFSDAIVPLQYFRRCYSVATFAIVIRLQYFAAPTVSRTMVFPLLHGLAEDPMSLEATLSSSLQTSSTTTPICSEGMVSSNSRGSNLGIVLPTTSFLGDNLVTVGDSIQGPVMNSNPLPMGGKSLGFRILVPLFRSPLTQVRVRFYDLSWEYWHPKIIFDLARGIGVPLRLDKATIDGDFRHYARVLVDVDMSALLPSSVLLERDDFHSSFISVEYENLPSFCSICSSIGHLPGSYHWNKSKVPTASAGKSSNLMAEVSVEGTAFQPVRPRTFIDCCGSISIPLSGAHSIQQDDRCIVRDEINSSRDMRLESSLSNSLAELHFIADSS</sequence>
<evidence type="ECO:0000313" key="1">
    <source>
        <dbReference type="EMBL" id="KAK3199355.1"/>
    </source>
</evidence>
<dbReference type="PANTHER" id="PTHR31286:SF60">
    <property type="entry name" value="PROTEIN, PUTATIVE-RELATED"/>
    <property type="match status" value="1"/>
</dbReference>
<evidence type="ECO:0008006" key="3">
    <source>
        <dbReference type="Google" id="ProtNLM"/>
    </source>
</evidence>
<proteinExistence type="predicted"/>
<comment type="caution">
    <text evidence="1">The sequence shown here is derived from an EMBL/GenBank/DDBJ whole genome shotgun (WGS) entry which is preliminary data.</text>
</comment>
<organism evidence="1 2">
    <name type="scientific">Dipteronia sinensis</name>
    <dbReference type="NCBI Taxonomy" id="43782"/>
    <lineage>
        <taxon>Eukaryota</taxon>
        <taxon>Viridiplantae</taxon>
        <taxon>Streptophyta</taxon>
        <taxon>Embryophyta</taxon>
        <taxon>Tracheophyta</taxon>
        <taxon>Spermatophyta</taxon>
        <taxon>Magnoliopsida</taxon>
        <taxon>eudicotyledons</taxon>
        <taxon>Gunneridae</taxon>
        <taxon>Pentapetalae</taxon>
        <taxon>rosids</taxon>
        <taxon>malvids</taxon>
        <taxon>Sapindales</taxon>
        <taxon>Sapindaceae</taxon>
        <taxon>Hippocastanoideae</taxon>
        <taxon>Acereae</taxon>
        <taxon>Dipteronia</taxon>
    </lineage>
</organism>
<dbReference type="AlphaFoldDB" id="A0AAE0A2K6"/>
<accession>A0AAE0A2K6</accession>
<reference evidence="1" key="1">
    <citation type="journal article" date="2023" name="Plant J.">
        <title>Genome sequences and population genomics provide insights into the demographic history, inbreeding, and mutation load of two 'living fossil' tree species of Dipteronia.</title>
        <authorList>
            <person name="Feng Y."/>
            <person name="Comes H.P."/>
            <person name="Chen J."/>
            <person name="Zhu S."/>
            <person name="Lu R."/>
            <person name="Zhang X."/>
            <person name="Li P."/>
            <person name="Qiu J."/>
            <person name="Olsen K.M."/>
            <person name="Qiu Y."/>
        </authorList>
    </citation>
    <scope>NUCLEOTIDE SEQUENCE</scope>
    <source>
        <strain evidence="1">NBL</strain>
    </source>
</reference>
<name>A0AAE0A2K6_9ROSI</name>
<dbReference type="EMBL" id="JANJYJ010000007">
    <property type="protein sequence ID" value="KAK3199355.1"/>
    <property type="molecule type" value="Genomic_DNA"/>
</dbReference>
<gene>
    <name evidence="1" type="ORF">Dsin_022770</name>
</gene>
<dbReference type="Proteomes" id="UP001281410">
    <property type="component" value="Unassembled WGS sequence"/>
</dbReference>
<protein>
    <recommendedName>
        <fullName evidence="3">DUF4283 domain-containing protein</fullName>
    </recommendedName>
</protein>